<name>A0A5B7EY88_PORTR</name>
<dbReference type="InterPro" id="IPR002999">
    <property type="entry name" value="Tudor"/>
</dbReference>
<gene>
    <name evidence="2" type="primary">tdrd1_1</name>
    <name evidence="2" type="ORF">E2C01_031486</name>
</gene>
<reference evidence="2 3" key="1">
    <citation type="submission" date="2019-05" db="EMBL/GenBank/DDBJ databases">
        <title>Another draft genome of Portunus trituberculatus and its Hox gene families provides insights of decapod evolution.</title>
        <authorList>
            <person name="Jeong J.-H."/>
            <person name="Song I."/>
            <person name="Kim S."/>
            <person name="Choi T."/>
            <person name="Kim D."/>
            <person name="Ryu S."/>
            <person name="Kim W."/>
        </authorList>
    </citation>
    <scope>NUCLEOTIDE SEQUENCE [LARGE SCALE GENOMIC DNA]</scope>
    <source>
        <tissue evidence="2">Muscle</tissue>
    </source>
</reference>
<dbReference type="EMBL" id="VSRR010003943">
    <property type="protein sequence ID" value="MPC37989.1"/>
    <property type="molecule type" value="Genomic_DNA"/>
</dbReference>
<sequence>MKYRGHEGSDDNSELEVLVSAMQKFYGQRGHAVKSLSLPAPGELLVLLESGSEGLDCSRVLVLEVNDCKKDACQVKVFFIDFGHEEWVKQEMLQPLAVQFAHVLPHAVECWLSGVNTPAEGWSAEATEILREMIEEHTLVAHILQVDSKTPHLAN</sequence>
<dbReference type="AlphaFoldDB" id="A0A5B7EY88"/>
<comment type="caution">
    <text evidence="2">The sequence shown here is derived from an EMBL/GenBank/DDBJ whole genome shotgun (WGS) entry which is preliminary data.</text>
</comment>
<proteinExistence type="predicted"/>
<dbReference type="InterPro" id="IPR035437">
    <property type="entry name" value="SNase_OB-fold_sf"/>
</dbReference>
<dbReference type="Pfam" id="PF00567">
    <property type="entry name" value="TUDOR"/>
    <property type="match status" value="1"/>
</dbReference>
<keyword evidence="3" id="KW-1185">Reference proteome</keyword>
<dbReference type="Proteomes" id="UP000324222">
    <property type="component" value="Unassembled WGS sequence"/>
</dbReference>
<dbReference type="Gene3D" id="2.40.50.90">
    <property type="match status" value="1"/>
</dbReference>
<dbReference type="OrthoDB" id="6359713at2759"/>
<feature type="domain" description="Tudor" evidence="1">
    <location>
        <begin position="10"/>
        <end position="114"/>
    </location>
</feature>
<dbReference type="PANTHER" id="PTHR16442:SF1">
    <property type="entry name" value="RING FINGER PROTEIN 17"/>
    <property type="match status" value="1"/>
</dbReference>
<evidence type="ECO:0000313" key="2">
    <source>
        <dbReference type="EMBL" id="MPC37989.1"/>
    </source>
</evidence>
<dbReference type="GO" id="GO:0005737">
    <property type="term" value="C:cytoplasm"/>
    <property type="evidence" value="ECO:0007669"/>
    <property type="project" value="UniProtKB-ARBA"/>
</dbReference>
<dbReference type="SUPFAM" id="SSF63748">
    <property type="entry name" value="Tudor/PWWP/MBT"/>
    <property type="match status" value="1"/>
</dbReference>
<evidence type="ECO:0000259" key="1">
    <source>
        <dbReference type="Pfam" id="PF00567"/>
    </source>
</evidence>
<evidence type="ECO:0000313" key="3">
    <source>
        <dbReference type="Proteomes" id="UP000324222"/>
    </source>
</evidence>
<accession>A0A5B7EY88</accession>
<organism evidence="2 3">
    <name type="scientific">Portunus trituberculatus</name>
    <name type="common">Swimming crab</name>
    <name type="synonym">Neptunus trituberculatus</name>
    <dbReference type="NCBI Taxonomy" id="210409"/>
    <lineage>
        <taxon>Eukaryota</taxon>
        <taxon>Metazoa</taxon>
        <taxon>Ecdysozoa</taxon>
        <taxon>Arthropoda</taxon>
        <taxon>Crustacea</taxon>
        <taxon>Multicrustacea</taxon>
        <taxon>Malacostraca</taxon>
        <taxon>Eumalacostraca</taxon>
        <taxon>Eucarida</taxon>
        <taxon>Decapoda</taxon>
        <taxon>Pleocyemata</taxon>
        <taxon>Brachyura</taxon>
        <taxon>Eubrachyura</taxon>
        <taxon>Portunoidea</taxon>
        <taxon>Portunidae</taxon>
        <taxon>Portuninae</taxon>
        <taxon>Portunus</taxon>
    </lineage>
</organism>
<dbReference type="PANTHER" id="PTHR16442">
    <property type="entry name" value="RING FINGER PROTEIN 17"/>
    <property type="match status" value="1"/>
</dbReference>
<protein>
    <submittedName>
        <fullName evidence="2">Tudor domain-containing protein 1</fullName>
    </submittedName>
</protein>